<dbReference type="OrthoDB" id="660550at2759"/>
<protein>
    <recommendedName>
        <fullName evidence="1">Peptidase A1 domain-containing protein</fullName>
    </recommendedName>
</protein>
<keyword evidence="3" id="KW-1185">Reference proteome</keyword>
<dbReference type="HOGENOM" id="CLU_153384_0_0_1"/>
<evidence type="ECO:0000313" key="2">
    <source>
        <dbReference type="EMBL" id="KIJ40042.1"/>
    </source>
</evidence>
<dbReference type="AlphaFoldDB" id="A0A0C9VF63"/>
<proteinExistence type="predicted"/>
<evidence type="ECO:0000259" key="1">
    <source>
        <dbReference type="PROSITE" id="PS51767"/>
    </source>
</evidence>
<dbReference type="Gene3D" id="2.40.70.10">
    <property type="entry name" value="Acid Proteases"/>
    <property type="match status" value="1"/>
</dbReference>
<dbReference type="InterPro" id="IPR033121">
    <property type="entry name" value="PEPTIDASE_A1"/>
</dbReference>
<name>A0A0C9VF63_SPHS4</name>
<organism evidence="2 3">
    <name type="scientific">Sphaerobolus stellatus (strain SS14)</name>
    <dbReference type="NCBI Taxonomy" id="990650"/>
    <lineage>
        <taxon>Eukaryota</taxon>
        <taxon>Fungi</taxon>
        <taxon>Dikarya</taxon>
        <taxon>Basidiomycota</taxon>
        <taxon>Agaricomycotina</taxon>
        <taxon>Agaricomycetes</taxon>
        <taxon>Phallomycetidae</taxon>
        <taxon>Geastrales</taxon>
        <taxon>Sphaerobolaceae</taxon>
        <taxon>Sphaerobolus</taxon>
    </lineage>
</organism>
<dbReference type="PROSITE" id="PS51767">
    <property type="entry name" value="PEPTIDASE_A1"/>
    <property type="match status" value="1"/>
</dbReference>
<dbReference type="EMBL" id="KN837147">
    <property type="protein sequence ID" value="KIJ40042.1"/>
    <property type="molecule type" value="Genomic_DNA"/>
</dbReference>
<dbReference type="InterPro" id="IPR021109">
    <property type="entry name" value="Peptidase_aspartic_dom_sf"/>
</dbReference>
<sequence>MDCSSRHFCDTGTTLLLLSPLAYESFTIRTGGVQDTKTGFLKVTTSKFVNLKRLFFGIGETTFEFTANAQAWPRDLNSFIGGDPNSVYLVAANLGVPTRLDGIGFINRQAFLERFYSLFDTANRRVGLANANFTFAMTN</sequence>
<evidence type="ECO:0000313" key="3">
    <source>
        <dbReference type="Proteomes" id="UP000054279"/>
    </source>
</evidence>
<feature type="domain" description="Peptidase A1" evidence="1">
    <location>
        <begin position="1"/>
        <end position="129"/>
    </location>
</feature>
<gene>
    <name evidence="2" type="ORF">M422DRAFT_257110</name>
</gene>
<dbReference type="Proteomes" id="UP000054279">
    <property type="component" value="Unassembled WGS sequence"/>
</dbReference>
<dbReference type="Pfam" id="PF00026">
    <property type="entry name" value="Asp"/>
    <property type="match status" value="1"/>
</dbReference>
<reference evidence="2 3" key="1">
    <citation type="submission" date="2014-06" db="EMBL/GenBank/DDBJ databases">
        <title>Evolutionary Origins and Diversification of the Mycorrhizal Mutualists.</title>
        <authorList>
            <consortium name="DOE Joint Genome Institute"/>
            <consortium name="Mycorrhizal Genomics Consortium"/>
            <person name="Kohler A."/>
            <person name="Kuo A."/>
            <person name="Nagy L.G."/>
            <person name="Floudas D."/>
            <person name="Copeland A."/>
            <person name="Barry K.W."/>
            <person name="Cichocki N."/>
            <person name="Veneault-Fourrey C."/>
            <person name="LaButti K."/>
            <person name="Lindquist E.A."/>
            <person name="Lipzen A."/>
            <person name="Lundell T."/>
            <person name="Morin E."/>
            <person name="Murat C."/>
            <person name="Riley R."/>
            <person name="Ohm R."/>
            <person name="Sun H."/>
            <person name="Tunlid A."/>
            <person name="Henrissat B."/>
            <person name="Grigoriev I.V."/>
            <person name="Hibbett D.S."/>
            <person name="Martin F."/>
        </authorList>
    </citation>
    <scope>NUCLEOTIDE SEQUENCE [LARGE SCALE GENOMIC DNA]</scope>
    <source>
        <strain evidence="2 3">SS14</strain>
    </source>
</reference>
<dbReference type="SUPFAM" id="SSF50630">
    <property type="entry name" value="Acid proteases"/>
    <property type="match status" value="1"/>
</dbReference>
<accession>A0A0C9VF63</accession>